<keyword evidence="2" id="KW-1185">Reference proteome</keyword>
<organism evidence="1 2">
    <name type="scientific">Bauhinia variegata</name>
    <name type="common">Purple orchid tree</name>
    <name type="synonym">Phanera variegata</name>
    <dbReference type="NCBI Taxonomy" id="167791"/>
    <lineage>
        <taxon>Eukaryota</taxon>
        <taxon>Viridiplantae</taxon>
        <taxon>Streptophyta</taxon>
        <taxon>Embryophyta</taxon>
        <taxon>Tracheophyta</taxon>
        <taxon>Spermatophyta</taxon>
        <taxon>Magnoliopsida</taxon>
        <taxon>eudicotyledons</taxon>
        <taxon>Gunneridae</taxon>
        <taxon>Pentapetalae</taxon>
        <taxon>rosids</taxon>
        <taxon>fabids</taxon>
        <taxon>Fabales</taxon>
        <taxon>Fabaceae</taxon>
        <taxon>Cercidoideae</taxon>
        <taxon>Cercideae</taxon>
        <taxon>Bauhiniinae</taxon>
        <taxon>Bauhinia</taxon>
    </lineage>
</organism>
<accession>A0ACB9KKB0</accession>
<name>A0ACB9KKB0_BAUVA</name>
<protein>
    <submittedName>
        <fullName evidence="1">Uncharacterized protein</fullName>
    </submittedName>
</protein>
<evidence type="ECO:0000313" key="2">
    <source>
        <dbReference type="Proteomes" id="UP000828941"/>
    </source>
</evidence>
<proteinExistence type="predicted"/>
<sequence>MAVSHPDMNTFSRSLRRYRILLPLQVTVALEILQATLCHRRTAHSSSSFSTFLSRTTFLGTIFCLSAFCLRSLSGFTLLFPIGELLIFAPQFSLSPYFLILLHTHKDPIMRFKLMI</sequence>
<gene>
    <name evidence="1" type="ORF">L6164_037416</name>
</gene>
<evidence type="ECO:0000313" key="1">
    <source>
        <dbReference type="EMBL" id="KAI4297529.1"/>
    </source>
</evidence>
<dbReference type="EMBL" id="CM039439">
    <property type="protein sequence ID" value="KAI4297529.1"/>
    <property type="molecule type" value="Genomic_DNA"/>
</dbReference>
<dbReference type="Proteomes" id="UP000828941">
    <property type="component" value="Chromosome 14"/>
</dbReference>
<comment type="caution">
    <text evidence="1">The sequence shown here is derived from an EMBL/GenBank/DDBJ whole genome shotgun (WGS) entry which is preliminary data.</text>
</comment>
<reference evidence="1 2" key="1">
    <citation type="journal article" date="2022" name="DNA Res.">
        <title>Chromosomal-level genome assembly of the orchid tree Bauhinia variegata (Leguminosae; Cercidoideae) supports the allotetraploid origin hypothesis of Bauhinia.</title>
        <authorList>
            <person name="Zhong Y."/>
            <person name="Chen Y."/>
            <person name="Zheng D."/>
            <person name="Pang J."/>
            <person name="Liu Y."/>
            <person name="Luo S."/>
            <person name="Meng S."/>
            <person name="Qian L."/>
            <person name="Wei D."/>
            <person name="Dai S."/>
            <person name="Zhou R."/>
        </authorList>
    </citation>
    <scope>NUCLEOTIDE SEQUENCE [LARGE SCALE GENOMIC DNA]</scope>
    <source>
        <strain evidence="1">BV-YZ2020</strain>
    </source>
</reference>